<dbReference type="InterPro" id="IPR029045">
    <property type="entry name" value="ClpP/crotonase-like_dom_sf"/>
</dbReference>
<evidence type="ECO:0008006" key="4">
    <source>
        <dbReference type="Google" id="ProtNLM"/>
    </source>
</evidence>
<sequence>MDGVDIFWMIFSLLIFMTFLWPQLQYKMLRDARTRIIKRIERRRGTRVITLIHRQERIGLFGIPFFKYIDIDDSEQVLRAIRMTDPNIPIDLIIHTPGGMVLAAEQIATALRDHKAKTTVIIPHFAMSGGTLIALAADEIIMDEHAVLGPVDPQITHPEKGVLPAVSILEAVRKKGEKNVSDE</sequence>
<protein>
    <recommendedName>
        <fullName evidence="4">Serine protease</fullName>
    </recommendedName>
</protein>
<dbReference type="GO" id="GO:0016020">
    <property type="term" value="C:membrane"/>
    <property type="evidence" value="ECO:0007669"/>
    <property type="project" value="InterPro"/>
</dbReference>
<evidence type="ECO:0000313" key="3">
    <source>
        <dbReference type="Proteomes" id="UP000278475"/>
    </source>
</evidence>
<dbReference type="NCBIfam" id="NF047768">
    <property type="entry name" value="Clp_like_SDH"/>
    <property type="match status" value="1"/>
</dbReference>
<evidence type="ECO:0000256" key="1">
    <source>
        <dbReference type="SAM" id="Phobius"/>
    </source>
</evidence>
<dbReference type="EMBL" id="QMQV01000231">
    <property type="protein sequence ID" value="RLE45752.1"/>
    <property type="molecule type" value="Genomic_DNA"/>
</dbReference>
<dbReference type="PANTHER" id="PTHR35984">
    <property type="entry name" value="PERIPLASMIC SERINE PROTEASE"/>
    <property type="match status" value="1"/>
</dbReference>
<keyword evidence="1" id="KW-0812">Transmembrane</keyword>
<proteinExistence type="predicted"/>
<keyword evidence="1" id="KW-1133">Transmembrane helix</keyword>
<dbReference type="SUPFAM" id="SSF52096">
    <property type="entry name" value="ClpP/crotonase"/>
    <property type="match status" value="1"/>
</dbReference>
<comment type="caution">
    <text evidence="2">The sequence shown here is derived from an EMBL/GenBank/DDBJ whole genome shotgun (WGS) entry which is preliminary data.</text>
</comment>
<evidence type="ECO:0000313" key="2">
    <source>
        <dbReference type="EMBL" id="RLE45752.1"/>
    </source>
</evidence>
<feature type="transmembrane region" description="Helical" evidence="1">
    <location>
        <begin position="6"/>
        <end position="24"/>
    </location>
</feature>
<dbReference type="Pfam" id="PF01972">
    <property type="entry name" value="SDH_protease"/>
    <property type="match status" value="1"/>
</dbReference>
<reference evidence="2 3" key="1">
    <citation type="submission" date="2018-06" db="EMBL/GenBank/DDBJ databases">
        <title>Extensive metabolic versatility and redundancy in microbially diverse, dynamic hydrothermal sediments.</title>
        <authorList>
            <person name="Dombrowski N."/>
            <person name="Teske A."/>
            <person name="Baker B.J."/>
        </authorList>
    </citation>
    <scope>NUCLEOTIDE SEQUENCE [LARGE SCALE GENOMIC DNA]</scope>
    <source>
        <strain evidence="2">B66_G16</strain>
    </source>
</reference>
<dbReference type="Proteomes" id="UP000278475">
    <property type="component" value="Unassembled WGS sequence"/>
</dbReference>
<gene>
    <name evidence="2" type="ORF">DRJ31_10820</name>
</gene>
<accession>A0A497EK36</accession>
<keyword evidence="1" id="KW-0472">Membrane</keyword>
<organism evidence="2 3">
    <name type="scientific">Thermoproteota archaeon</name>
    <dbReference type="NCBI Taxonomy" id="2056631"/>
    <lineage>
        <taxon>Archaea</taxon>
        <taxon>Thermoproteota</taxon>
    </lineage>
</organism>
<name>A0A497EK36_9CREN</name>
<dbReference type="PANTHER" id="PTHR35984:SF1">
    <property type="entry name" value="PERIPLASMIC SERINE PROTEASE"/>
    <property type="match status" value="1"/>
</dbReference>
<dbReference type="Gene3D" id="3.90.226.10">
    <property type="entry name" value="2-enoyl-CoA Hydratase, Chain A, domain 1"/>
    <property type="match status" value="1"/>
</dbReference>
<dbReference type="AlphaFoldDB" id="A0A497EK36"/>
<dbReference type="InterPro" id="IPR002825">
    <property type="entry name" value="Pept_S49_ser-pept_pro"/>
</dbReference>
<feature type="non-terminal residue" evidence="2">
    <location>
        <position position="183"/>
    </location>
</feature>